<evidence type="ECO:0000256" key="3">
    <source>
        <dbReference type="ARBA" id="ARBA00022475"/>
    </source>
</evidence>
<dbReference type="InterPro" id="IPR004657">
    <property type="entry name" value="MenA"/>
</dbReference>
<dbReference type="Proteomes" id="UP000294702">
    <property type="component" value="Unassembled WGS sequence"/>
</dbReference>
<keyword evidence="8 9" id="KW-0472">Membrane</keyword>
<dbReference type="FunFam" id="1.10.357.140:FF:000016">
    <property type="entry name" value="1,4-dihydroxy-2-naphthoate octaprenyltransferase"/>
    <property type="match status" value="1"/>
</dbReference>
<gene>
    <name evidence="9" type="primary">menA</name>
    <name evidence="11" type="ORF">EV694_1512</name>
</gene>
<evidence type="ECO:0000256" key="2">
    <source>
        <dbReference type="ARBA" id="ARBA00022428"/>
    </source>
</evidence>
<organism evidence="11 12">
    <name type="scientific">Volucribacter psittacicida</name>
    <dbReference type="NCBI Taxonomy" id="203482"/>
    <lineage>
        <taxon>Bacteria</taxon>
        <taxon>Pseudomonadati</taxon>
        <taxon>Pseudomonadota</taxon>
        <taxon>Gammaproteobacteria</taxon>
        <taxon>Pasteurellales</taxon>
        <taxon>Pasteurellaceae</taxon>
        <taxon>Volucribacter</taxon>
    </lineage>
</organism>
<evidence type="ECO:0000256" key="9">
    <source>
        <dbReference type="HAMAP-Rule" id="MF_01937"/>
    </source>
</evidence>
<dbReference type="InterPro" id="IPR000537">
    <property type="entry name" value="UbiA_prenyltransferase"/>
</dbReference>
<comment type="pathway">
    <text evidence="9">Quinol/quinone metabolism; menaquinone biosynthesis; menaquinol from 1,4-dihydroxy-2-naphthoate: step 1/2.</text>
</comment>
<feature type="transmembrane region" description="Helical" evidence="9">
    <location>
        <begin position="121"/>
        <end position="141"/>
    </location>
</feature>
<dbReference type="UniPathway" id="UPA00079">
    <property type="reaction ID" value="UER00168"/>
</dbReference>
<evidence type="ECO:0000256" key="6">
    <source>
        <dbReference type="ARBA" id="ARBA00022692"/>
    </source>
</evidence>
<feature type="transmembrane region" description="Helical" evidence="9">
    <location>
        <begin position="177"/>
        <end position="197"/>
    </location>
</feature>
<dbReference type="PANTHER" id="PTHR13929">
    <property type="entry name" value="1,4-DIHYDROXY-2-NAPHTHOATE OCTAPRENYLTRANSFERASE"/>
    <property type="match status" value="1"/>
</dbReference>
<dbReference type="InterPro" id="IPR044878">
    <property type="entry name" value="UbiA_sf"/>
</dbReference>
<keyword evidence="4" id="KW-0997">Cell inner membrane</keyword>
<dbReference type="NCBIfam" id="NF004750">
    <property type="entry name" value="PRK06080.1-2"/>
    <property type="match status" value="1"/>
</dbReference>
<dbReference type="GO" id="GO:0042371">
    <property type="term" value="P:vitamin K biosynthetic process"/>
    <property type="evidence" value="ECO:0007669"/>
    <property type="project" value="TreeGrafter"/>
</dbReference>
<evidence type="ECO:0000256" key="8">
    <source>
        <dbReference type="ARBA" id="ARBA00023136"/>
    </source>
</evidence>
<dbReference type="InterPro" id="IPR026046">
    <property type="entry name" value="UBIAD1"/>
</dbReference>
<comment type="subcellular location">
    <subcellularLocation>
        <location evidence="9">Cell membrane</location>
        <topology evidence="9">Multi-pass membrane protein</topology>
    </subcellularLocation>
    <subcellularLocation>
        <location evidence="1">Membrane</location>
        <topology evidence="1">Multi-pass membrane protein</topology>
    </subcellularLocation>
</comment>
<dbReference type="NCBIfam" id="TIGR00751">
    <property type="entry name" value="menA"/>
    <property type="match status" value="1"/>
</dbReference>
<dbReference type="PANTHER" id="PTHR13929:SF0">
    <property type="entry name" value="UBIA PRENYLTRANSFERASE DOMAIN-CONTAINING PROTEIN 1"/>
    <property type="match status" value="1"/>
</dbReference>
<name>A0A4R1FVW4_9PAST</name>
<feature type="transmembrane region" description="Helical" evidence="9">
    <location>
        <begin position="251"/>
        <end position="268"/>
    </location>
</feature>
<keyword evidence="2 9" id="KW-0474">Menaquinone biosynthesis</keyword>
<dbReference type="GO" id="GO:0009234">
    <property type="term" value="P:menaquinone biosynthetic process"/>
    <property type="evidence" value="ECO:0007669"/>
    <property type="project" value="UniProtKB-UniRule"/>
</dbReference>
<accession>A0A4R1FVW4</accession>
<keyword evidence="12" id="KW-1185">Reference proteome</keyword>
<evidence type="ECO:0000256" key="4">
    <source>
        <dbReference type="ARBA" id="ARBA00022519"/>
    </source>
</evidence>
<keyword evidence="3 9" id="KW-1003">Cell membrane</keyword>
<comment type="similarity">
    <text evidence="9">Belongs to the MenA family. Type 1 subfamily.</text>
</comment>
<evidence type="ECO:0000313" key="11">
    <source>
        <dbReference type="EMBL" id="TCJ97919.1"/>
    </source>
</evidence>
<dbReference type="RefSeq" id="WP_132691078.1">
    <property type="nucleotide sequence ID" value="NZ_SMFT01000003.1"/>
</dbReference>
<keyword evidence="7 9" id="KW-1133">Transmembrane helix</keyword>
<protein>
    <recommendedName>
        <fullName evidence="9 10">1,4-dihydroxy-2-naphthoate octaprenyltransferase</fullName>
        <shortName evidence="9">DHNA-octaprenyltransferase</shortName>
        <ecNumber evidence="9 10">2.5.1.74</ecNumber>
    </recommendedName>
</protein>
<dbReference type="HAMAP" id="MF_01937">
    <property type="entry name" value="MenA_1"/>
    <property type="match status" value="1"/>
</dbReference>
<comment type="caution">
    <text evidence="11">The sequence shown here is derived from an EMBL/GenBank/DDBJ whole genome shotgun (WGS) entry which is preliminary data.</text>
</comment>
<feature type="transmembrane region" description="Helical" evidence="9">
    <location>
        <begin position="96"/>
        <end position="115"/>
    </location>
</feature>
<dbReference type="GO" id="GO:0046428">
    <property type="term" value="F:1,4-dihydroxy-2-naphthoate polyprenyltransferase activity"/>
    <property type="evidence" value="ECO:0007669"/>
    <property type="project" value="UniProtKB-UniRule"/>
</dbReference>
<dbReference type="OrthoDB" id="9767568at2"/>
<feature type="transmembrane region" description="Helical" evidence="9">
    <location>
        <begin position="280"/>
        <end position="300"/>
    </location>
</feature>
<dbReference type="Pfam" id="PF01040">
    <property type="entry name" value="UbiA"/>
    <property type="match status" value="1"/>
</dbReference>
<evidence type="ECO:0000256" key="1">
    <source>
        <dbReference type="ARBA" id="ARBA00004141"/>
    </source>
</evidence>
<feature type="transmembrane region" description="Helical" evidence="9">
    <location>
        <begin position="42"/>
        <end position="60"/>
    </location>
</feature>
<evidence type="ECO:0000256" key="7">
    <source>
        <dbReference type="ARBA" id="ARBA00022989"/>
    </source>
</evidence>
<evidence type="ECO:0000256" key="5">
    <source>
        <dbReference type="ARBA" id="ARBA00022679"/>
    </source>
</evidence>
<proteinExistence type="inferred from homology"/>
<dbReference type="GO" id="GO:0005886">
    <property type="term" value="C:plasma membrane"/>
    <property type="evidence" value="ECO:0007669"/>
    <property type="project" value="UniProtKB-SubCell"/>
</dbReference>
<feature type="transmembrane region" description="Helical" evidence="9">
    <location>
        <begin position="224"/>
        <end position="245"/>
    </location>
</feature>
<dbReference type="PIRSF" id="PIRSF005355">
    <property type="entry name" value="UBIAD1"/>
    <property type="match status" value="1"/>
</dbReference>
<keyword evidence="5 9" id="KW-0808">Transferase</keyword>
<dbReference type="EC" id="2.5.1.74" evidence="9 10"/>
<dbReference type="EMBL" id="SMFT01000003">
    <property type="protein sequence ID" value="TCJ97919.1"/>
    <property type="molecule type" value="Genomic_DNA"/>
</dbReference>
<dbReference type="Gene3D" id="1.10.357.140">
    <property type="entry name" value="UbiA prenyltransferase"/>
    <property type="match status" value="1"/>
</dbReference>
<evidence type="ECO:0000313" key="12">
    <source>
        <dbReference type="Proteomes" id="UP000294702"/>
    </source>
</evidence>
<keyword evidence="6 9" id="KW-0812">Transmembrane</keyword>
<comment type="catalytic activity">
    <reaction evidence="9">
        <text>an all-trans-polyprenyl diphosphate + 1,4-dihydroxy-2-naphthoate + H(+) = a 2-demethylmenaquinol + CO2 + diphosphate</text>
        <dbReference type="Rhea" id="RHEA:26478"/>
        <dbReference type="Rhea" id="RHEA-COMP:9563"/>
        <dbReference type="Rhea" id="RHEA-COMP:9564"/>
        <dbReference type="ChEBI" id="CHEBI:11173"/>
        <dbReference type="ChEBI" id="CHEBI:15378"/>
        <dbReference type="ChEBI" id="CHEBI:16526"/>
        <dbReference type="ChEBI" id="CHEBI:33019"/>
        <dbReference type="ChEBI" id="CHEBI:55437"/>
        <dbReference type="ChEBI" id="CHEBI:58914"/>
        <dbReference type="EC" id="2.5.1.74"/>
    </reaction>
</comment>
<evidence type="ECO:0000256" key="10">
    <source>
        <dbReference type="NCBIfam" id="TIGR00751"/>
    </source>
</evidence>
<sequence length="301" mass="32875">MSQSTLKMWLETARPKTLPLALASILTGSALAYWQGTFSGLIMGLCLLTTLLLQILSNFANDYGDHLKGSDTEERIGPLRGIQKGGISFHQLRQGLILMVLASLLSGGLLIAVSYQHLSDILVFAGLGALAIISAITYTVGEKPYGYMGLGDISVLIFFGLLAVVGSYYLQVHQFNGAILLPACASGLLAVAVLNINNLRDIEQDRKVGKNTLVVRLGAEKGRLYHLGLLSLAILFNLIFATVYIQRWQGFLFLIAIPWLIKHGYFVYRHKDPLALRPMLAQMSMLALLTNLLFSLGLLLA</sequence>
<feature type="transmembrane region" description="Helical" evidence="9">
    <location>
        <begin position="153"/>
        <end position="171"/>
    </location>
</feature>
<reference evidence="11 12" key="1">
    <citation type="submission" date="2019-03" db="EMBL/GenBank/DDBJ databases">
        <title>Genomic Encyclopedia of Type Strains, Phase IV (KMG-IV): sequencing the most valuable type-strain genomes for metagenomic binning, comparative biology and taxonomic classification.</title>
        <authorList>
            <person name="Goeker M."/>
        </authorList>
    </citation>
    <scope>NUCLEOTIDE SEQUENCE [LARGE SCALE GENOMIC DNA]</scope>
    <source>
        <strain evidence="11 12">DSM 15534</strain>
    </source>
</reference>
<dbReference type="CDD" id="cd13962">
    <property type="entry name" value="PT_UbiA_UBIAD1"/>
    <property type="match status" value="1"/>
</dbReference>
<comment type="function">
    <text evidence="9">Conversion of 1,4-dihydroxy-2-naphthoate (DHNA) to demethylmenaquinone (DMK).</text>
</comment>
<dbReference type="AlphaFoldDB" id="A0A4R1FVW4"/>